<dbReference type="GO" id="GO:0004730">
    <property type="term" value="F:pseudouridylate synthase activity"/>
    <property type="evidence" value="ECO:0007669"/>
    <property type="project" value="TreeGrafter"/>
</dbReference>
<dbReference type="InterPro" id="IPR029056">
    <property type="entry name" value="Ribokinase-like"/>
</dbReference>
<dbReference type="GO" id="GO:0046872">
    <property type="term" value="F:metal ion binding"/>
    <property type="evidence" value="ECO:0007669"/>
    <property type="project" value="UniProtKB-KW"/>
</dbReference>
<dbReference type="PANTHER" id="PTHR42909">
    <property type="entry name" value="ZGC:136858"/>
    <property type="match status" value="1"/>
</dbReference>
<dbReference type="KEGG" id="tpal:117640715"/>
<dbReference type="OrthoDB" id="198885at2759"/>
<dbReference type="RefSeq" id="XP_034233427.1">
    <property type="nucleotide sequence ID" value="XM_034377536.1"/>
</dbReference>
<name>A0A6P8YHI8_THRPL</name>
<evidence type="ECO:0000313" key="3">
    <source>
        <dbReference type="Proteomes" id="UP000515158"/>
    </source>
</evidence>
<dbReference type="InParanoid" id="A0A6P8YHI8"/>
<dbReference type="AlphaFoldDB" id="A0A6P8YHI8"/>
<dbReference type="GO" id="GO:0006796">
    <property type="term" value="P:phosphate-containing compound metabolic process"/>
    <property type="evidence" value="ECO:0007669"/>
    <property type="project" value="UniProtKB-ARBA"/>
</dbReference>
<dbReference type="GO" id="GO:0016798">
    <property type="term" value="F:hydrolase activity, acting on glycosyl bonds"/>
    <property type="evidence" value="ECO:0007669"/>
    <property type="project" value="TreeGrafter"/>
</dbReference>
<dbReference type="SUPFAM" id="SSF53613">
    <property type="entry name" value="Ribokinase-like"/>
    <property type="match status" value="1"/>
</dbReference>
<dbReference type="Gene3D" id="3.40.1190.20">
    <property type="match status" value="1"/>
</dbReference>
<accession>A0A6P8YHI8</accession>
<evidence type="ECO:0000256" key="1">
    <source>
        <dbReference type="ARBA" id="ARBA00022723"/>
    </source>
</evidence>
<organism evidence="4">
    <name type="scientific">Thrips palmi</name>
    <name type="common">Melon thrips</name>
    <dbReference type="NCBI Taxonomy" id="161013"/>
    <lineage>
        <taxon>Eukaryota</taxon>
        <taxon>Metazoa</taxon>
        <taxon>Ecdysozoa</taxon>
        <taxon>Arthropoda</taxon>
        <taxon>Hexapoda</taxon>
        <taxon>Insecta</taxon>
        <taxon>Pterygota</taxon>
        <taxon>Neoptera</taxon>
        <taxon>Paraneoptera</taxon>
        <taxon>Thysanoptera</taxon>
        <taxon>Terebrantia</taxon>
        <taxon>Thripoidea</taxon>
        <taxon>Thripidae</taxon>
        <taxon>Thrips</taxon>
    </lineage>
</organism>
<reference evidence="4" key="1">
    <citation type="submission" date="2025-08" db="UniProtKB">
        <authorList>
            <consortium name="RefSeq"/>
        </authorList>
    </citation>
    <scope>IDENTIFICATION</scope>
    <source>
        <tissue evidence="4">Total insect</tissue>
    </source>
</reference>
<evidence type="ECO:0000313" key="4">
    <source>
        <dbReference type="RefSeq" id="XP_034233427.1"/>
    </source>
</evidence>
<dbReference type="Proteomes" id="UP000515158">
    <property type="component" value="Unplaced"/>
</dbReference>
<protein>
    <submittedName>
        <fullName evidence="4">Uncharacterized protein LOC117640715 isoform X1</fullName>
    </submittedName>
</protein>
<gene>
    <name evidence="4" type="primary">LOC117640715</name>
</gene>
<feature type="domain" description="Carbohydrate kinase PfkB" evidence="2">
    <location>
        <begin position="2"/>
        <end position="255"/>
    </location>
</feature>
<evidence type="ECO:0000259" key="2">
    <source>
        <dbReference type="Pfam" id="PF00294"/>
    </source>
</evidence>
<dbReference type="Pfam" id="PF00294">
    <property type="entry name" value="PfkB"/>
    <property type="match status" value="1"/>
</dbReference>
<proteinExistence type="predicted"/>
<keyword evidence="1" id="KW-0479">Metal-binding</keyword>
<keyword evidence="3" id="KW-1185">Reference proteome</keyword>
<dbReference type="PANTHER" id="PTHR42909:SF1">
    <property type="entry name" value="CARBOHYDRATE KINASE PFKB DOMAIN-CONTAINING PROTEIN"/>
    <property type="match status" value="1"/>
</dbReference>
<dbReference type="InterPro" id="IPR011611">
    <property type="entry name" value="PfkB_dom"/>
</dbReference>
<sequence>MDTTGVEVVSGGRTAAYNLLLSSTGECHTGAGDMDVHNFISTDMVEQHKVSLVSSSLVVLDGNIPSETIHYVLRQCQQAGVSVWFEPTDIHKAAKPFQSDSWKMIDVLSPNFNELVIMCKAAGMPETSVPNASELSDEEVVDKAKDMALFLGKHIKIVIATLGHRGVVICRRGTADQPIFSVGSDGCSRQLLAPTITHPQVRFYPAPSCQPVPVSVSGAGDCWNAGFIFAALRGNAESVCITAGFNAALCSLAVASAVPTNINVNKNVN</sequence>
<dbReference type="GO" id="GO:0005737">
    <property type="term" value="C:cytoplasm"/>
    <property type="evidence" value="ECO:0007669"/>
    <property type="project" value="TreeGrafter"/>
</dbReference>
<dbReference type="GeneID" id="117640715"/>